<name>A0ABQ2F7P5_9MICO</name>
<evidence type="ECO:0000259" key="1">
    <source>
        <dbReference type="Pfam" id="PF01996"/>
    </source>
</evidence>
<dbReference type="RefSeq" id="WP_022923130.1">
    <property type="nucleotide sequence ID" value="NZ_BMLB01000003.1"/>
</dbReference>
<evidence type="ECO:0000313" key="3">
    <source>
        <dbReference type="Proteomes" id="UP000662111"/>
    </source>
</evidence>
<dbReference type="EMBL" id="BMLB01000003">
    <property type="protein sequence ID" value="GGK67066.1"/>
    <property type="molecule type" value="Genomic_DNA"/>
</dbReference>
<dbReference type="PANTHER" id="PTHR47917:SF1">
    <property type="entry name" value="COENZYME F420:L-GLUTAMATE LIGASE"/>
    <property type="match status" value="1"/>
</dbReference>
<dbReference type="Gene3D" id="3.30.1330.100">
    <property type="entry name" value="CofE-like"/>
    <property type="match status" value="1"/>
</dbReference>
<keyword evidence="3" id="KW-1185">Reference proteome</keyword>
<dbReference type="GO" id="GO:0016874">
    <property type="term" value="F:ligase activity"/>
    <property type="evidence" value="ECO:0007669"/>
    <property type="project" value="UniProtKB-KW"/>
</dbReference>
<feature type="domain" description="Coenzyme F420:L-glutamate ligase-like" evidence="1">
    <location>
        <begin position="71"/>
        <end position="221"/>
    </location>
</feature>
<comment type="caution">
    <text evidence="2">The sequence shown here is derived from an EMBL/GenBank/DDBJ whole genome shotgun (WGS) entry which is preliminary data.</text>
</comment>
<reference evidence="3" key="1">
    <citation type="journal article" date="2019" name="Int. J. Syst. Evol. Microbiol.">
        <title>The Global Catalogue of Microorganisms (GCM) 10K type strain sequencing project: providing services to taxonomists for standard genome sequencing and annotation.</title>
        <authorList>
            <consortium name="The Broad Institute Genomics Platform"/>
            <consortium name="The Broad Institute Genome Sequencing Center for Infectious Disease"/>
            <person name="Wu L."/>
            <person name="Ma J."/>
        </authorList>
    </citation>
    <scope>NUCLEOTIDE SEQUENCE [LARGE SCALE GENOMIC DNA]</scope>
    <source>
        <strain evidence="3">CGMCC 1.5362</strain>
    </source>
</reference>
<organism evidence="2 3">
    <name type="scientific">Ornithinimicrobium pekingense</name>
    <dbReference type="NCBI Taxonomy" id="384677"/>
    <lineage>
        <taxon>Bacteria</taxon>
        <taxon>Bacillati</taxon>
        <taxon>Actinomycetota</taxon>
        <taxon>Actinomycetes</taxon>
        <taxon>Micrococcales</taxon>
        <taxon>Ornithinimicrobiaceae</taxon>
        <taxon>Ornithinimicrobium</taxon>
    </lineage>
</organism>
<proteinExistence type="predicted"/>
<keyword evidence="2" id="KW-0436">Ligase</keyword>
<dbReference type="SUPFAM" id="SSF144010">
    <property type="entry name" value="CofE-like"/>
    <property type="match status" value="1"/>
</dbReference>
<dbReference type="PANTHER" id="PTHR47917">
    <property type="match status" value="1"/>
</dbReference>
<dbReference type="Pfam" id="PF01996">
    <property type="entry name" value="F420_ligase"/>
    <property type="match status" value="1"/>
</dbReference>
<accession>A0ABQ2F7P5</accession>
<dbReference type="InterPro" id="IPR002847">
    <property type="entry name" value="F420-0_gamma-glut_ligase-dom"/>
</dbReference>
<sequence>MSASLPVGTVQVLPVHGVPEVVTGADLPALLATALAPLGGLREGDVLVVSSKVVSKALGLREPDGTDREGLVLRHSRRVVAERATPGSGTTRIVEAVAGPVMAAAGLDASNTGPDGGVLVLPEDPDAVARDLHTVLVTEHGIPQQVAVVLSDTAGRPWREGQTDLALGSHGLRVLDDLRGGSDADGRALSVTARALADELAAAADLVKGKLGGVAAAVVRGMGDHLDDGTGPGARSLVRTGPTDWFGLGRVEAVRTALGVLPGTGAAVDVGIPSVRPEDDLVRGGRAVRLALHGQAPGVTVSGSPADGYAVSSEDPVLAGRVAARLEVALAGEQVDVGVAVELAAPSATDDAVPAG</sequence>
<evidence type="ECO:0000313" key="2">
    <source>
        <dbReference type="EMBL" id="GGK67066.1"/>
    </source>
</evidence>
<protein>
    <submittedName>
        <fullName evidence="2">F420-0--gamma-glutamyl ligase</fullName>
    </submittedName>
</protein>
<gene>
    <name evidence="2" type="ORF">GCM10011509_14260</name>
</gene>
<dbReference type="Proteomes" id="UP000662111">
    <property type="component" value="Unassembled WGS sequence"/>
</dbReference>